<dbReference type="GO" id="GO:0016491">
    <property type="term" value="F:oxidoreductase activity"/>
    <property type="evidence" value="ECO:0007669"/>
    <property type="project" value="UniProtKB-KW"/>
</dbReference>
<dbReference type="Pfam" id="PF00106">
    <property type="entry name" value="adh_short"/>
    <property type="match status" value="1"/>
</dbReference>
<evidence type="ECO:0000256" key="1">
    <source>
        <dbReference type="ARBA" id="ARBA00006484"/>
    </source>
</evidence>
<dbReference type="InterPro" id="IPR036291">
    <property type="entry name" value="NAD(P)-bd_dom_sf"/>
</dbReference>
<dbReference type="PANTHER" id="PTHR44169:SF6">
    <property type="entry name" value="NADPH-DEPENDENT 1-ACYLDIHYDROXYACETONE PHOSPHATE REDUCTASE"/>
    <property type="match status" value="1"/>
</dbReference>
<dbReference type="InterPro" id="IPR002347">
    <property type="entry name" value="SDR_fam"/>
</dbReference>
<sequence>MSNSASIVLVTGCSEGGIGFFLCEEFAAQGCKVYATARRVEAMESLKHESIERLKLDVTDGANVEEVVKAVLDREGRIDVLFNNAGIPCHGPLVDIPIERFTEVFDTNATSVMRMVKAVFPSMAARKSGKIVNVGSIVGDVPTPWSGAYSASKAALKSISETLYMECAPFGVSVTHIAPGGVKSHVADNSLARLSIPPDSLYAGWLDKIIARINASKSPKSMATDEFARRVVKTVLSPKPPQYMTLGENAWLFRFFGWLPRTLALAIMWYVTAGKPKSKAA</sequence>
<dbReference type="InParanoid" id="A0A165F7Q7"/>
<feature type="domain" description="Ketoreductase" evidence="4">
    <location>
        <begin position="6"/>
        <end position="185"/>
    </location>
</feature>
<proteinExistence type="inferred from homology"/>
<dbReference type="PRINTS" id="PR00080">
    <property type="entry name" value="SDRFAMILY"/>
</dbReference>
<dbReference type="GO" id="GO:0005783">
    <property type="term" value="C:endoplasmic reticulum"/>
    <property type="evidence" value="ECO:0007669"/>
    <property type="project" value="TreeGrafter"/>
</dbReference>
<evidence type="ECO:0000313" key="6">
    <source>
        <dbReference type="Proteomes" id="UP000076871"/>
    </source>
</evidence>
<dbReference type="Gene3D" id="3.40.50.720">
    <property type="entry name" value="NAD(P)-binding Rossmann-like Domain"/>
    <property type="match status" value="1"/>
</dbReference>
<dbReference type="AlphaFoldDB" id="A0A165F7Q7"/>
<dbReference type="SUPFAM" id="SSF51735">
    <property type="entry name" value="NAD(P)-binding Rossmann-fold domains"/>
    <property type="match status" value="1"/>
</dbReference>
<keyword evidence="2" id="KW-0560">Oxidoreductase</keyword>
<dbReference type="OrthoDB" id="2102561at2759"/>
<dbReference type="Proteomes" id="UP000076871">
    <property type="component" value="Unassembled WGS sequence"/>
</dbReference>
<organism evidence="5 6">
    <name type="scientific">Laetiporus sulphureus 93-53</name>
    <dbReference type="NCBI Taxonomy" id="1314785"/>
    <lineage>
        <taxon>Eukaryota</taxon>
        <taxon>Fungi</taxon>
        <taxon>Dikarya</taxon>
        <taxon>Basidiomycota</taxon>
        <taxon>Agaricomycotina</taxon>
        <taxon>Agaricomycetes</taxon>
        <taxon>Polyporales</taxon>
        <taxon>Laetiporus</taxon>
    </lineage>
</organism>
<gene>
    <name evidence="5" type="ORF">LAESUDRAFT_742286</name>
</gene>
<dbReference type="GeneID" id="63828215"/>
<evidence type="ECO:0000313" key="5">
    <source>
        <dbReference type="EMBL" id="KZT08552.1"/>
    </source>
</evidence>
<protein>
    <submittedName>
        <fullName evidence="5">NAD(P)-binding protein</fullName>
    </submittedName>
</protein>
<dbReference type="RefSeq" id="XP_040766292.1">
    <property type="nucleotide sequence ID" value="XM_040911186.1"/>
</dbReference>
<evidence type="ECO:0000259" key="4">
    <source>
        <dbReference type="SMART" id="SM00822"/>
    </source>
</evidence>
<accession>A0A165F7Q7</accession>
<dbReference type="PRINTS" id="PR00081">
    <property type="entry name" value="GDHRDH"/>
</dbReference>
<name>A0A165F7Q7_9APHY</name>
<dbReference type="InterPro" id="IPR057326">
    <property type="entry name" value="KR_dom"/>
</dbReference>
<comment type="similarity">
    <text evidence="1 3">Belongs to the short-chain dehydrogenases/reductases (SDR) family.</text>
</comment>
<reference evidence="5 6" key="1">
    <citation type="journal article" date="2016" name="Mol. Biol. Evol.">
        <title>Comparative Genomics of Early-Diverging Mushroom-Forming Fungi Provides Insights into the Origins of Lignocellulose Decay Capabilities.</title>
        <authorList>
            <person name="Nagy L.G."/>
            <person name="Riley R."/>
            <person name="Tritt A."/>
            <person name="Adam C."/>
            <person name="Daum C."/>
            <person name="Floudas D."/>
            <person name="Sun H."/>
            <person name="Yadav J.S."/>
            <person name="Pangilinan J."/>
            <person name="Larsson K.H."/>
            <person name="Matsuura K."/>
            <person name="Barry K."/>
            <person name="Labutti K."/>
            <person name="Kuo R."/>
            <person name="Ohm R.A."/>
            <person name="Bhattacharya S.S."/>
            <person name="Shirouzu T."/>
            <person name="Yoshinaga Y."/>
            <person name="Martin F.M."/>
            <person name="Grigoriev I.V."/>
            <person name="Hibbett D.S."/>
        </authorList>
    </citation>
    <scope>NUCLEOTIDE SEQUENCE [LARGE SCALE GENOMIC DNA]</scope>
    <source>
        <strain evidence="5 6">93-53</strain>
    </source>
</reference>
<keyword evidence="6" id="KW-1185">Reference proteome</keyword>
<dbReference type="PANTHER" id="PTHR44169">
    <property type="entry name" value="NADPH-DEPENDENT 1-ACYLDIHYDROXYACETONE PHOSPHATE REDUCTASE"/>
    <property type="match status" value="1"/>
</dbReference>
<dbReference type="CDD" id="cd05374">
    <property type="entry name" value="17beta-HSD-like_SDR_c"/>
    <property type="match status" value="1"/>
</dbReference>
<dbReference type="STRING" id="1314785.A0A165F7Q7"/>
<evidence type="ECO:0000256" key="2">
    <source>
        <dbReference type="ARBA" id="ARBA00023002"/>
    </source>
</evidence>
<evidence type="ECO:0000256" key="3">
    <source>
        <dbReference type="RuleBase" id="RU000363"/>
    </source>
</evidence>
<dbReference type="EMBL" id="KV427614">
    <property type="protein sequence ID" value="KZT08552.1"/>
    <property type="molecule type" value="Genomic_DNA"/>
</dbReference>
<dbReference type="FunFam" id="3.40.50.720:FF:000261">
    <property type="entry name" value="NADPH-dependent 1-acyldihydroxyacetone phosphate reductase"/>
    <property type="match status" value="1"/>
</dbReference>
<dbReference type="SMART" id="SM00822">
    <property type="entry name" value="PKS_KR"/>
    <property type="match status" value="1"/>
</dbReference>